<keyword evidence="1" id="KW-0812">Transmembrane</keyword>
<keyword evidence="1" id="KW-1133">Transmembrane helix</keyword>
<proteinExistence type="predicted"/>
<protein>
    <submittedName>
        <fullName evidence="2">Uncharacterized protein</fullName>
    </submittedName>
</protein>
<dbReference type="GeneID" id="90448809"/>
<keyword evidence="1" id="KW-0472">Membrane</keyword>
<dbReference type="RefSeq" id="WP_193808054.1">
    <property type="nucleotide sequence ID" value="NZ_CP087714.1"/>
</dbReference>
<reference evidence="2 3" key="1">
    <citation type="submission" date="2021-11" db="EMBL/GenBank/DDBJ databases">
        <title>Whole genome of Geoglobus acetivorans.</title>
        <authorList>
            <person name="Liu D."/>
        </authorList>
    </citation>
    <scope>NUCLEOTIDE SEQUENCE [LARGE SCALE GENOMIC DNA]</scope>
    <source>
        <strain evidence="2 3">SBH6</strain>
    </source>
</reference>
<feature type="transmembrane region" description="Helical" evidence="1">
    <location>
        <begin position="21"/>
        <end position="41"/>
    </location>
</feature>
<organism evidence="2 3">
    <name type="scientific">Geoglobus acetivorans</name>
    <dbReference type="NCBI Taxonomy" id="565033"/>
    <lineage>
        <taxon>Archaea</taxon>
        <taxon>Methanobacteriati</taxon>
        <taxon>Methanobacteriota</taxon>
        <taxon>Archaeoglobi</taxon>
        <taxon>Archaeoglobales</taxon>
        <taxon>Archaeoglobaceae</taxon>
        <taxon>Geoglobus</taxon>
    </lineage>
</organism>
<name>A0ABZ3H4P6_GEOAI</name>
<keyword evidence="3" id="KW-1185">Reference proteome</keyword>
<sequence>MENNNGRRNLLEVYYEHTKKVAPYLTVYSALITVSAIFLVFANQLKSIDLLMVYALKLSGVFFGFSGFSGISASLIYIYWRGELPNWKKIL</sequence>
<evidence type="ECO:0000313" key="2">
    <source>
        <dbReference type="EMBL" id="XAT64531.1"/>
    </source>
</evidence>
<feature type="transmembrane region" description="Helical" evidence="1">
    <location>
        <begin position="61"/>
        <end position="80"/>
    </location>
</feature>
<gene>
    <name evidence="2" type="ORF">LPQ35_03950</name>
</gene>
<evidence type="ECO:0000313" key="3">
    <source>
        <dbReference type="Proteomes" id="UP001492541"/>
    </source>
</evidence>
<dbReference type="EMBL" id="CP087714">
    <property type="protein sequence ID" value="XAT64531.1"/>
    <property type="molecule type" value="Genomic_DNA"/>
</dbReference>
<accession>A0ABZ3H4P6</accession>
<dbReference type="Proteomes" id="UP001492541">
    <property type="component" value="Chromosome"/>
</dbReference>
<evidence type="ECO:0000256" key="1">
    <source>
        <dbReference type="SAM" id="Phobius"/>
    </source>
</evidence>